<proteinExistence type="predicted"/>
<dbReference type="GO" id="GO:0120053">
    <property type="term" value="F:ribitol beta-1,4-xylosyltransferase activity"/>
    <property type="evidence" value="ECO:0007669"/>
    <property type="project" value="InterPro"/>
</dbReference>
<dbReference type="AlphaFoldDB" id="A0A6C0HY00"/>
<evidence type="ECO:0000313" key="1">
    <source>
        <dbReference type="EMBL" id="QHT85372.1"/>
    </source>
</evidence>
<dbReference type="EMBL" id="MN740041">
    <property type="protein sequence ID" value="QHT85372.1"/>
    <property type="molecule type" value="Genomic_DNA"/>
</dbReference>
<accession>A0A6C0HY00</accession>
<evidence type="ECO:0008006" key="2">
    <source>
        <dbReference type="Google" id="ProtNLM"/>
    </source>
</evidence>
<name>A0A6C0HY00_9ZZZZ</name>
<sequence>MSVMELQKWIHFVKSTHQTIIPFTEDSVDSEQFVKDLSGYHNTMIFLLNPDIDFPPPKKPYRYDKYFRKEELPEHYETINYYEKINTEVIDIIEKNNIHIVTYASSIEHPNVTCIPLGVYSQFRQVPVKEKTTLCYVNMGMHCDRWYGNPRKEYKAAPFMIQRSNLSMDAFYEDIAKSKFMICPRGCGIDTYRMWDCIQLGCIPIVKKYHGHACFEDLPILFVDSYDVTEELLNQTYEAYSKRTFCYEKCTMEYWIDTVLRRKASFL</sequence>
<dbReference type="GO" id="GO:0035269">
    <property type="term" value="P:protein O-linked glycosylation via mannose"/>
    <property type="evidence" value="ECO:0007669"/>
    <property type="project" value="InterPro"/>
</dbReference>
<dbReference type="InterPro" id="IPR055286">
    <property type="entry name" value="RXYLT1-like"/>
</dbReference>
<organism evidence="1">
    <name type="scientific">viral metagenome</name>
    <dbReference type="NCBI Taxonomy" id="1070528"/>
    <lineage>
        <taxon>unclassified sequences</taxon>
        <taxon>metagenomes</taxon>
        <taxon>organismal metagenomes</taxon>
    </lineage>
</organism>
<protein>
    <recommendedName>
        <fullName evidence="2">Exostosin GT47 domain-containing protein</fullName>
    </recommendedName>
</protein>
<reference evidence="1" key="1">
    <citation type="journal article" date="2020" name="Nature">
        <title>Giant virus diversity and host interactions through global metagenomics.</title>
        <authorList>
            <person name="Schulz F."/>
            <person name="Roux S."/>
            <person name="Paez-Espino D."/>
            <person name="Jungbluth S."/>
            <person name="Walsh D.A."/>
            <person name="Denef V.J."/>
            <person name="McMahon K.D."/>
            <person name="Konstantinidis K.T."/>
            <person name="Eloe-Fadrosh E.A."/>
            <person name="Kyrpides N.C."/>
            <person name="Woyke T."/>
        </authorList>
    </citation>
    <scope>NUCLEOTIDE SEQUENCE</scope>
    <source>
        <strain evidence="1">GVMAG-M-3300023184-17</strain>
    </source>
</reference>
<dbReference type="PANTHER" id="PTHR15576">
    <property type="entry name" value="RIBITOL-5-PHOSPHATE XYLOSYLTRANSFERASE 1"/>
    <property type="match status" value="1"/>
</dbReference>
<dbReference type="GO" id="GO:0005794">
    <property type="term" value="C:Golgi apparatus"/>
    <property type="evidence" value="ECO:0007669"/>
    <property type="project" value="TreeGrafter"/>
</dbReference>
<dbReference type="PANTHER" id="PTHR15576:SF1">
    <property type="entry name" value="RIBITOL-5-PHOSPHATE XYLOSYLTRANSFERASE 1"/>
    <property type="match status" value="1"/>
</dbReference>